<keyword evidence="6" id="KW-1185">Reference proteome</keyword>
<dbReference type="InterPro" id="IPR007050">
    <property type="entry name" value="HTH_bacterioopsin"/>
</dbReference>
<name>M0E5K9_9EURY</name>
<organism evidence="5 6">
    <name type="scientific">Halorubrum californiense DSM 19288</name>
    <dbReference type="NCBI Taxonomy" id="1227465"/>
    <lineage>
        <taxon>Archaea</taxon>
        <taxon>Methanobacteriati</taxon>
        <taxon>Methanobacteriota</taxon>
        <taxon>Stenosarchaea group</taxon>
        <taxon>Halobacteria</taxon>
        <taxon>Halobacteriales</taxon>
        <taxon>Haloferacaceae</taxon>
        <taxon>Halorubrum</taxon>
    </lineage>
</organism>
<comment type="caution">
    <text evidence="5">The sequence shown here is derived from an EMBL/GenBank/DDBJ whole genome shotgun (WGS) entry which is preliminary data.</text>
</comment>
<dbReference type="EMBL" id="AOJK01000048">
    <property type="protein sequence ID" value="ELZ43070.1"/>
    <property type="molecule type" value="Genomic_DNA"/>
</dbReference>
<feature type="domain" description="HTH bat-type" evidence="3">
    <location>
        <begin position="162"/>
        <end position="213"/>
    </location>
</feature>
<evidence type="ECO:0000259" key="4">
    <source>
        <dbReference type="Pfam" id="PF24278"/>
    </source>
</evidence>
<dbReference type="STRING" id="1227465.C463_09990"/>
<dbReference type="OrthoDB" id="194393at2157"/>
<evidence type="ECO:0000313" key="5">
    <source>
        <dbReference type="EMBL" id="ELZ43070.1"/>
    </source>
</evidence>
<evidence type="ECO:0000259" key="3">
    <source>
        <dbReference type="Pfam" id="PF04967"/>
    </source>
</evidence>
<reference evidence="5 6" key="1">
    <citation type="journal article" date="2014" name="PLoS Genet.">
        <title>Phylogenetically driven sequencing of extremely halophilic archaea reveals strategies for static and dynamic osmo-response.</title>
        <authorList>
            <person name="Becker E.A."/>
            <person name="Seitzer P.M."/>
            <person name="Tritt A."/>
            <person name="Larsen D."/>
            <person name="Krusor M."/>
            <person name="Yao A.I."/>
            <person name="Wu D."/>
            <person name="Madern D."/>
            <person name="Eisen J.A."/>
            <person name="Darling A.E."/>
            <person name="Facciotti M.T."/>
        </authorList>
    </citation>
    <scope>NUCLEOTIDE SEQUENCE [LARGE SCALE GENOMIC DNA]</scope>
    <source>
        <strain evidence="5 6">DSM 19288</strain>
    </source>
</reference>
<dbReference type="InterPro" id="IPR056493">
    <property type="entry name" value="HVO_0513_N"/>
</dbReference>
<gene>
    <name evidence="5" type="ORF">C463_09990</name>
</gene>
<feature type="domain" description="HVO-0513-like N-terminal" evidence="4">
    <location>
        <begin position="17"/>
        <end position="151"/>
    </location>
</feature>
<protein>
    <submittedName>
        <fullName evidence="5">Bacterio-opsin activator HTH domain protein</fullName>
    </submittedName>
</protein>
<dbReference type="AlphaFoldDB" id="M0E5K9"/>
<keyword evidence="2" id="KW-0804">Transcription</keyword>
<dbReference type="Proteomes" id="UP000011586">
    <property type="component" value="Unassembled WGS sequence"/>
</dbReference>
<accession>M0E5K9</accession>
<dbReference type="Pfam" id="PF24278">
    <property type="entry name" value="HVO_0513_N"/>
    <property type="match status" value="1"/>
</dbReference>
<evidence type="ECO:0000256" key="1">
    <source>
        <dbReference type="ARBA" id="ARBA00023015"/>
    </source>
</evidence>
<evidence type="ECO:0000313" key="6">
    <source>
        <dbReference type="Proteomes" id="UP000011586"/>
    </source>
</evidence>
<dbReference type="PATRIC" id="fig|1227465.4.peg.1960"/>
<dbReference type="RefSeq" id="WP_008443254.1">
    <property type="nucleotide sequence ID" value="NZ_AOJK01000048.1"/>
</dbReference>
<dbReference type="PANTHER" id="PTHR34236">
    <property type="entry name" value="DIMETHYL SULFOXIDE REDUCTASE TRANSCRIPTIONAL ACTIVATOR"/>
    <property type="match status" value="1"/>
</dbReference>
<sequence>MRYLTVLIKPNGGKAFHPLGKELTRDPSIERRAIHHIELLDDDTVLLFAEASGSKERYKQIMEESPLVSSYLTAGDDRWMAVSQFEPTEPIRRSLELQRESLLVIETPIHFTSDNNIKITYIGTNETFSRLYEYADEMDQLAFDILKMGDYNANRSSFNRMITSRQEEVLEVAVELGYYSDPRQASLEDIGEAIGISPGTVGEHLRKAEERVFTELVH</sequence>
<evidence type="ECO:0000256" key="2">
    <source>
        <dbReference type="ARBA" id="ARBA00023163"/>
    </source>
</evidence>
<dbReference type="Pfam" id="PF04967">
    <property type="entry name" value="HTH_10"/>
    <property type="match status" value="1"/>
</dbReference>
<proteinExistence type="predicted"/>
<dbReference type="PANTHER" id="PTHR34236:SF1">
    <property type="entry name" value="DIMETHYL SULFOXIDE REDUCTASE TRANSCRIPTIONAL ACTIVATOR"/>
    <property type="match status" value="1"/>
</dbReference>
<keyword evidence="1" id="KW-0805">Transcription regulation</keyword>